<evidence type="ECO:0000256" key="3">
    <source>
        <dbReference type="ARBA" id="ARBA00022606"/>
    </source>
</evidence>
<keyword evidence="3 10" id="KW-0716">Sensory transduction</keyword>
<dbReference type="PANTHER" id="PTHR26453">
    <property type="entry name" value="OLFACTORY RECEPTOR"/>
    <property type="match status" value="1"/>
</dbReference>
<dbReference type="AlphaFoldDB" id="A0A674JYW1"/>
<keyword evidence="2 10" id="KW-1003">Cell membrane</keyword>
<keyword evidence="13" id="KW-1185">Reference proteome</keyword>
<keyword evidence="7 10" id="KW-0472">Membrane</keyword>
<dbReference type="PROSITE" id="PS00237">
    <property type="entry name" value="G_PROTEIN_RECEP_F1_1"/>
    <property type="match status" value="1"/>
</dbReference>
<accession>A0A674JYW1</accession>
<dbReference type="InParanoid" id="A0A674JYW1"/>
<sequence>MFGKQQGDMANENHTVVTKFLFMSFSEFLEVRVSLFFLVLVLYLITLMGNIVIIMITVVDPALCSPMYFFLRNLSFLEIGYTSSTIPKMLENFLSKDKSISFLGCATQMYFFSLLGITECCLLAAMAYDRYVAICHPLHYMAMMSRGVCLQLSAVSWLIGVLVALGQTTFIFTLPYCGPNRINHFFCDLPPLLKLACADTYRNEVAVYTIAVIFIMVPFLLILVSYVRILYTIFKIPSTAGRSKTFSTCSSHLIVVTLFYGTAIVTYLRPKSSYSRDTDKLLSLFYTVVCPMLNPLIYSLRNKEVKKALRRVMARIIFI</sequence>
<evidence type="ECO:0000256" key="9">
    <source>
        <dbReference type="RuleBase" id="RU000688"/>
    </source>
</evidence>
<evidence type="ECO:0000256" key="10">
    <source>
        <dbReference type="RuleBase" id="RU363047"/>
    </source>
</evidence>
<comment type="similarity">
    <text evidence="9">Belongs to the G-protein coupled receptor 1 family.</text>
</comment>
<feature type="transmembrane region" description="Helical" evidence="10">
    <location>
        <begin position="109"/>
        <end position="128"/>
    </location>
</feature>
<dbReference type="PROSITE" id="PS50262">
    <property type="entry name" value="G_PROTEIN_RECEP_F1_2"/>
    <property type="match status" value="1"/>
</dbReference>
<evidence type="ECO:0000256" key="2">
    <source>
        <dbReference type="ARBA" id="ARBA00022475"/>
    </source>
</evidence>
<feature type="transmembrane region" description="Helical" evidence="10">
    <location>
        <begin position="33"/>
        <end position="59"/>
    </location>
</feature>
<dbReference type="GO" id="GO:0004930">
    <property type="term" value="F:G protein-coupled receptor activity"/>
    <property type="evidence" value="ECO:0007669"/>
    <property type="project" value="UniProtKB-KW"/>
</dbReference>
<feature type="transmembrane region" description="Helical" evidence="10">
    <location>
        <begin position="252"/>
        <end position="269"/>
    </location>
</feature>
<dbReference type="SUPFAM" id="SSF81321">
    <property type="entry name" value="Family A G protein-coupled receptor-like"/>
    <property type="match status" value="1"/>
</dbReference>
<dbReference type="InterPro" id="IPR000725">
    <property type="entry name" value="Olfact_rcpt"/>
</dbReference>
<feature type="domain" description="G-protein coupled receptors family 1 profile" evidence="11">
    <location>
        <begin position="49"/>
        <end position="298"/>
    </location>
</feature>
<name>A0A674JYW1_9SAUR</name>
<evidence type="ECO:0000256" key="4">
    <source>
        <dbReference type="ARBA" id="ARBA00022692"/>
    </source>
</evidence>
<dbReference type="Proteomes" id="UP000472274">
    <property type="component" value="Unplaced"/>
</dbReference>
<dbReference type="GO" id="GO:0004984">
    <property type="term" value="F:olfactory receptor activity"/>
    <property type="evidence" value="ECO:0007669"/>
    <property type="project" value="InterPro"/>
</dbReference>
<comment type="subcellular location">
    <subcellularLocation>
        <location evidence="1 10">Cell membrane</location>
        <topology evidence="1 10">Multi-pass membrane protein</topology>
    </subcellularLocation>
</comment>
<dbReference type="Ensembl" id="ENSTMTT00000026757.1">
    <property type="protein sequence ID" value="ENSTMTP00000025828.1"/>
    <property type="gene ID" value="ENSTMTG00000018859.1"/>
</dbReference>
<dbReference type="Gene3D" id="1.20.1070.10">
    <property type="entry name" value="Rhodopsin 7-helix transmembrane proteins"/>
    <property type="match status" value="1"/>
</dbReference>
<evidence type="ECO:0000259" key="11">
    <source>
        <dbReference type="PROSITE" id="PS50262"/>
    </source>
</evidence>
<dbReference type="GeneTree" id="ENSGT01150000286970"/>
<keyword evidence="5 10" id="KW-0552">Olfaction</keyword>
<evidence type="ECO:0000256" key="6">
    <source>
        <dbReference type="ARBA" id="ARBA00022989"/>
    </source>
</evidence>
<evidence type="ECO:0000256" key="5">
    <source>
        <dbReference type="ARBA" id="ARBA00022725"/>
    </source>
</evidence>
<keyword evidence="9" id="KW-0297">G-protein coupled receptor</keyword>
<dbReference type="InterPro" id="IPR000276">
    <property type="entry name" value="GPCR_Rhodpsn"/>
</dbReference>
<organism evidence="12 13">
    <name type="scientific">Terrapene triunguis</name>
    <name type="common">Three-toed box turtle</name>
    <dbReference type="NCBI Taxonomy" id="2587831"/>
    <lineage>
        <taxon>Eukaryota</taxon>
        <taxon>Metazoa</taxon>
        <taxon>Chordata</taxon>
        <taxon>Craniata</taxon>
        <taxon>Vertebrata</taxon>
        <taxon>Euteleostomi</taxon>
        <taxon>Archelosauria</taxon>
        <taxon>Testudinata</taxon>
        <taxon>Testudines</taxon>
        <taxon>Cryptodira</taxon>
        <taxon>Durocryptodira</taxon>
        <taxon>Testudinoidea</taxon>
        <taxon>Emydidae</taxon>
        <taxon>Terrapene</taxon>
    </lineage>
</organism>
<reference evidence="12" key="1">
    <citation type="submission" date="2025-08" db="UniProtKB">
        <authorList>
            <consortium name="Ensembl"/>
        </authorList>
    </citation>
    <scope>IDENTIFICATION</scope>
</reference>
<dbReference type="PRINTS" id="PR00237">
    <property type="entry name" value="GPCRRHODOPSN"/>
</dbReference>
<feature type="transmembrane region" description="Helical" evidence="10">
    <location>
        <begin position="148"/>
        <end position="172"/>
    </location>
</feature>
<proteinExistence type="inferred from homology"/>
<evidence type="ECO:0000256" key="1">
    <source>
        <dbReference type="ARBA" id="ARBA00004651"/>
    </source>
</evidence>
<keyword evidence="4 9" id="KW-0812">Transmembrane</keyword>
<gene>
    <name evidence="12" type="primary">LOC112119905</name>
</gene>
<feature type="transmembrane region" description="Helical" evidence="10">
    <location>
        <begin position="281"/>
        <end position="300"/>
    </location>
</feature>
<keyword evidence="8 9" id="KW-0807">Transducer</keyword>
<evidence type="ECO:0000313" key="12">
    <source>
        <dbReference type="Ensembl" id="ENSTMTP00000025828.1"/>
    </source>
</evidence>
<protein>
    <recommendedName>
        <fullName evidence="10">Olfactory receptor</fullName>
    </recommendedName>
</protein>
<evidence type="ECO:0000313" key="13">
    <source>
        <dbReference type="Proteomes" id="UP000472274"/>
    </source>
</evidence>
<dbReference type="CDD" id="cd15225">
    <property type="entry name" value="7tmA_OR10A-like"/>
    <property type="match status" value="1"/>
</dbReference>
<keyword evidence="6 10" id="KW-1133">Transmembrane helix</keyword>
<dbReference type="Pfam" id="PF13853">
    <property type="entry name" value="7tm_4"/>
    <property type="match status" value="1"/>
</dbReference>
<dbReference type="PRINTS" id="PR00245">
    <property type="entry name" value="OLFACTORYR"/>
</dbReference>
<dbReference type="InterPro" id="IPR017452">
    <property type="entry name" value="GPCR_Rhodpsn_7TM"/>
</dbReference>
<reference evidence="12" key="2">
    <citation type="submission" date="2025-09" db="UniProtKB">
        <authorList>
            <consortium name="Ensembl"/>
        </authorList>
    </citation>
    <scope>IDENTIFICATION</scope>
</reference>
<dbReference type="GO" id="GO:0005886">
    <property type="term" value="C:plasma membrane"/>
    <property type="evidence" value="ECO:0007669"/>
    <property type="project" value="UniProtKB-SubCell"/>
</dbReference>
<evidence type="ECO:0000256" key="7">
    <source>
        <dbReference type="ARBA" id="ARBA00023136"/>
    </source>
</evidence>
<keyword evidence="9" id="KW-0675">Receptor</keyword>
<feature type="transmembrane region" description="Helical" evidence="10">
    <location>
        <begin position="205"/>
        <end position="231"/>
    </location>
</feature>
<evidence type="ECO:0000256" key="8">
    <source>
        <dbReference type="ARBA" id="ARBA00023224"/>
    </source>
</evidence>